<dbReference type="GO" id="GO:0003677">
    <property type="term" value="F:DNA binding"/>
    <property type="evidence" value="ECO:0007669"/>
    <property type="project" value="InterPro"/>
</dbReference>
<dbReference type="Pfam" id="PF01418">
    <property type="entry name" value="HTH_6"/>
    <property type="match status" value="1"/>
</dbReference>
<reference evidence="2 6" key="2">
    <citation type="submission" date="2020-06" db="EMBL/GenBank/DDBJ databases">
        <title>Crossreactivity between MHC class I-restricted antigens from cancer cells and an enterococcal bacteriophage.</title>
        <authorList>
            <person name="Fluckiger A."/>
            <person name="Daillere R."/>
            <person name="Sassi M."/>
            <person name="Cattoir V."/>
            <person name="Kroemer G."/>
            <person name="Zitvogel L."/>
        </authorList>
    </citation>
    <scope>NUCLEOTIDE SEQUENCE [LARGE SCALE GENOMIC DNA]</scope>
    <source>
        <strain evidence="2 6">EG4</strain>
    </source>
</reference>
<sequence length="263" mass="30924">MDNNRLNFIYKLNHIVNENEVGTVEFELAKFFLDNFKSVARWNIYQIAEEKHVSRASIRRFAKQLGYENFLEMKRNAETFDDGISEFQKFYGYEDFLSKLQSNIVSLMEELSLRFNTQEVDRLVRLINSNQEVMILCSSNIAGSVKTFQQRMVIFGKRITLLTSKDDLTVALTTYKEPLIIVFSLSGLFVSSMLDVFKEIPATAILFTNNRNPIYNRYFDKLYHLSSQTHEKEINELLYYTYGIDFVLDLLFNGYLLKYKREG</sequence>
<evidence type="ECO:0000313" key="3">
    <source>
        <dbReference type="EMBL" id="MDL4934173.1"/>
    </source>
</evidence>
<evidence type="ECO:0000313" key="5">
    <source>
        <dbReference type="Proteomes" id="UP000516696"/>
    </source>
</evidence>
<dbReference type="GO" id="GO:0003700">
    <property type="term" value="F:DNA-binding transcription factor activity"/>
    <property type="evidence" value="ECO:0007669"/>
    <property type="project" value="InterPro"/>
</dbReference>
<dbReference type="Proteomes" id="UP000516696">
    <property type="component" value="Chromosome"/>
</dbReference>
<feature type="domain" description="HTH rpiR-type" evidence="1">
    <location>
        <begin position="8"/>
        <end position="84"/>
    </location>
</feature>
<dbReference type="AlphaFoldDB" id="A0A1V8YZ93"/>
<dbReference type="EMBL" id="JABXJK010000009">
    <property type="protein sequence ID" value="MBA0971444.1"/>
    <property type="molecule type" value="Genomic_DNA"/>
</dbReference>
<dbReference type="GO" id="GO:1901135">
    <property type="term" value="P:carbohydrate derivative metabolic process"/>
    <property type="evidence" value="ECO:0007669"/>
    <property type="project" value="InterPro"/>
</dbReference>
<evidence type="ECO:0000313" key="4">
    <source>
        <dbReference type="EMBL" id="QOG28281.1"/>
    </source>
</evidence>
<dbReference type="InterPro" id="IPR036388">
    <property type="entry name" value="WH-like_DNA-bd_sf"/>
</dbReference>
<dbReference type="PANTHER" id="PTHR30514:SF21">
    <property type="entry name" value="RPIR-FAMILY TRANSCRIPTIONAL REGULATOR"/>
    <property type="match status" value="1"/>
</dbReference>
<evidence type="ECO:0000313" key="6">
    <source>
        <dbReference type="Proteomes" id="UP000571857"/>
    </source>
</evidence>
<dbReference type="Proteomes" id="UP000571857">
    <property type="component" value="Unassembled WGS sequence"/>
</dbReference>
<dbReference type="Proteomes" id="UP001241571">
    <property type="component" value="Unassembled WGS sequence"/>
</dbReference>
<dbReference type="SUPFAM" id="SSF53697">
    <property type="entry name" value="SIS domain"/>
    <property type="match status" value="1"/>
</dbReference>
<gene>
    <name evidence="4" type="ORF">EGM181_13960</name>
    <name evidence="2" type="ORF">HWH42_02330</name>
    <name evidence="3" type="ORF">QRX88_00415</name>
</gene>
<dbReference type="Gene3D" id="1.10.10.10">
    <property type="entry name" value="Winged helix-like DNA-binding domain superfamily/Winged helix DNA-binding domain"/>
    <property type="match status" value="1"/>
</dbReference>
<proteinExistence type="predicted"/>
<dbReference type="InterPro" id="IPR009057">
    <property type="entry name" value="Homeodomain-like_sf"/>
</dbReference>
<dbReference type="EMBL" id="CP050485">
    <property type="protein sequence ID" value="QOG28281.1"/>
    <property type="molecule type" value="Genomic_DNA"/>
</dbReference>
<dbReference type="GeneID" id="93225067"/>
<reference evidence="3 7" key="3">
    <citation type="submission" date="2023-06" db="EMBL/GenBank/DDBJ databases">
        <title>Acute promotion of culturable opportunistic pathogens and persistent increase of antibiotic resistance following antibiotic exposure in mouse gut microbiota.</title>
        <authorList>
            <person name="Li L."/>
            <person name="Wang B."/>
            <person name="Sun Y."/>
            <person name="Wang M."/>
            <person name="Xu H."/>
        </authorList>
    </citation>
    <scope>NUCLEOTIDE SEQUENCE [LARGE SCALE GENOMIC DNA]</scope>
    <source>
        <strain evidence="3 7">CRI2_2</strain>
    </source>
</reference>
<protein>
    <submittedName>
        <fullName evidence="3">MurR/RpiR family transcriptional regulator</fullName>
    </submittedName>
</protein>
<evidence type="ECO:0000259" key="1">
    <source>
        <dbReference type="PROSITE" id="PS51071"/>
    </source>
</evidence>
<name>A0A1V8YZ93_ENTGA</name>
<reference evidence="4 5" key="1">
    <citation type="submission" date="2020-03" db="EMBL/GenBank/DDBJ databases">
        <title>Characterization of ganglioside-mimicking enterococci.</title>
        <authorList>
            <person name="Patry R.T."/>
            <person name="Nothaft H."/>
            <person name="Bridger R."/>
            <person name="Shajahan A."/>
            <person name="Huynh S."/>
            <person name="Sanchez S."/>
            <person name="Azadi P."/>
            <person name="Cooper K."/>
            <person name="Miller W.G."/>
            <person name="Parker C.T."/>
            <person name="Wells L."/>
            <person name="Szymanski C.M."/>
        </authorList>
    </citation>
    <scope>NUCLEOTIDE SEQUENCE [LARGE SCALE GENOMIC DNA]</scope>
    <source>
        <strain evidence="4 5">EGM181</strain>
    </source>
</reference>
<accession>A0A1V8YZ93</accession>
<dbReference type="PANTHER" id="PTHR30514">
    <property type="entry name" value="GLUCOKINASE"/>
    <property type="match status" value="1"/>
</dbReference>
<dbReference type="InterPro" id="IPR000281">
    <property type="entry name" value="HTH_RpiR"/>
</dbReference>
<dbReference type="RefSeq" id="WP_029486465.1">
    <property type="nucleotide sequence ID" value="NZ_CABEIK010000001.1"/>
</dbReference>
<dbReference type="InterPro" id="IPR046348">
    <property type="entry name" value="SIS_dom_sf"/>
</dbReference>
<evidence type="ECO:0000313" key="7">
    <source>
        <dbReference type="Proteomes" id="UP001241571"/>
    </source>
</evidence>
<dbReference type="Gene3D" id="3.40.50.10490">
    <property type="entry name" value="Glucose-6-phosphate isomerase like protein, domain 1"/>
    <property type="match status" value="1"/>
</dbReference>
<evidence type="ECO:0000313" key="2">
    <source>
        <dbReference type="EMBL" id="MBA0971444.1"/>
    </source>
</evidence>
<dbReference type="EMBL" id="JASUBT010000001">
    <property type="protein sequence ID" value="MDL4934173.1"/>
    <property type="molecule type" value="Genomic_DNA"/>
</dbReference>
<dbReference type="PROSITE" id="PS51071">
    <property type="entry name" value="HTH_RPIR"/>
    <property type="match status" value="1"/>
</dbReference>
<dbReference type="InterPro" id="IPR047640">
    <property type="entry name" value="RpiR-like"/>
</dbReference>
<dbReference type="SUPFAM" id="SSF46689">
    <property type="entry name" value="Homeodomain-like"/>
    <property type="match status" value="1"/>
</dbReference>
<organism evidence="3 7">
    <name type="scientific">Enterococcus gallinarum</name>
    <dbReference type="NCBI Taxonomy" id="1353"/>
    <lineage>
        <taxon>Bacteria</taxon>
        <taxon>Bacillati</taxon>
        <taxon>Bacillota</taxon>
        <taxon>Bacilli</taxon>
        <taxon>Lactobacillales</taxon>
        <taxon>Enterococcaceae</taxon>
        <taxon>Enterococcus</taxon>
    </lineage>
</organism>
<dbReference type="GO" id="GO:0097367">
    <property type="term" value="F:carbohydrate derivative binding"/>
    <property type="evidence" value="ECO:0007669"/>
    <property type="project" value="InterPro"/>
</dbReference>